<dbReference type="OrthoDB" id="2248014at2759"/>
<dbReference type="GO" id="GO:0016579">
    <property type="term" value="P:protein deubiquitination"/>
    <property type="evidence" value="ECO:0007669"/>
    <property type="project" value="InterPro"/>
</dbReference>
<proteinExistence type="inferred from homology"/>
<dbReference type="GO" id="GO:0005829">
    <property type="term" value="C:cytosol"/>
    <property type="evidence" value="ECO:0007669"/>
    <property type="project" value="TreeGrafter"/>
</dbReference>
<dbReference type="InterPro" id="IPR038765">
    <property type="entry name" value="Papain-like_cys_pep_sf"/>
</dbReference>
<dbReference type="InterPro" id="IPR018200">
    <property type="entry name" value="USP_CS"/>
</dbReference>
<feature type="region of interest" description="Disordered" evidence="2">
    <location>
        <begin position="463"/>
        <end position="541"/>
    </location>
</feature>
<dbReference type="Gene3D" id="3.90.70.10">
    <property type="entry name" value="Cysteine proteinases"/>
    <property type="match status" value="1"/>
</dbReference>
<evidence type="ECO:0000256" key="3">
    <source>
        <dbReference type="SAM" id="Phobius"/>
    </source>
</evidence>
<name>A0A6A6GKU6_9PEZI</name>
<feature type="compositionally biased region" description="Polar residues" evidence="2">
    <location>
        <begin position="502"/>
        <end position="526"/>
    </location>
</feature>
<keyword evidence="6" id="KW-1185">Reference proteome</keyword>
<comment type="similarity">
    <text evidence="1">Belongs to the peptidase C19 family.</text>
</comment>
<dbReference type="Proteomes" id="UP000799538">
    <property type="component" value="Unassembled WGS sequence"/>
</dbReference>
<dbReference type="SUPFAM" id="SSF54001">
    <property type="entry name" value="Cysteine proteinases"/>
    <property type="match status" value="1"/>
</dbReference>
<dbReference type="EC" id="3.4.19.12" evidence="1"/>
<dbReference type="PANTHER" id="PTHR24006:SF904">
    <property type="entry name" value="UBIQUITIN CARBOXYL-TERMINAL HYDROLASE 16"/>
    <property type="match status" value="1"/>
</dbReference>
<dbReference type="PROSITE" id="PS00973">
    <property type="entry name" value="USP_2"/>
    <property type="match status" value="1"/>
</dbReference>
<evidence type="ECO:0000256" key="2">
    <source>
        <dbReference type="SAM" id="MobiDB-lite"/>
    </source>
</evidence>
<keyword evidence="1" id="KW-0378">Hydrolase</keyword>
<evidence type="ECO:0000313" key="6">
    <source>
        <dbReference type="Proteomes" id="UP000799538"/>
    </source>
</evidence>
<evidence type="ECO:0000256" key="1">
    <source>
        <dbReference type="RuleBase" id="RU366025"/>
    </source>
</evidence>
<protein>
    <recommendedName>
        <fullName evidence="1">Ubiquitin carboxyl-terminal hydrolase</fullName>
        <ecNumber evidence="1">3.4.19.12</ecNumber>
    </recommendedName>
</protein>
<feature type="region of interest" description="Disordered" evidence="2">
    <location>
        <begin position="345"/>
        <end position="368"/>
    </location>
</feature>
<dbReference type="AlphaFoldDB" id="A0A6A6GKU6"/>
<evidence type="ECO:0000259" key="4">
    <source>
        <dbReference type="PROSITE" id="PS50235"/>
    </source>
</evidence>
<dbReference type="CDD" id="cd02662">
    <property type="entry name" value="Peptidase_C19F"/>
    <property type="match status" value="1"/>
</dbReference>
<dbReference type="GO" id="GO:0004843">
    <property type="term" value="F:cysteine-type deubiquitinase activity"/>
    <property type="evidence" value="ECO:0007669"/>
    <property type="project" value="UniProtKB-UniRule"/>
</dbReference>
<reference evidence="6" key="1">
    <citation type="journal article" date="2020" name="Stud. Mycol.">
        <title>101 Dothideomycetes genomes: A test case for predicting lifestyles and emergence of pathogens.</title>
        <authorList>
            <person name="Haridas S."/>
            <person name="Albert R."/>
            <person name="Binder M."/>
            <person name="Bloem J."/>
            <person name="LaButti K."/>
            <person name="Salamov A."/>
            <person name="Andreopoulos B."/>
            <person name="Baker S."/>
            <person name="Barry K."/>
            <person name="Bills G."/>
            <person name="Bluhm B."/>
            <person name="Cannon C."/>
            <person name="Castanera R."/>
            <person name="Culley D."/>
            <person name="Daum C."/>
            <person name="Ezra D."/>
            <person name="Gonzalez J."/>
            <person name="Henrissat B."/>
            <person name="Kuo A."/>
            <person name="Liang C."/>
            <person name="Lipzen A."/>
            <person name="Lutzoni F."/>
            <person name="Magnuson J."/>
            <person name="Mondo S."/>
            <person name="Nolan M."/>
            <person name="Ohm R."/>
            <person name="Pangilinan J."/>
            <person name="Park H.-J."/>
            <person name="Ramirez L."/>
            <person name="Alfaro M."/>
            <person name="Sun H."/>
            <person name="Tritt A."/>
            <person name="Yoshinaga Y."/>
            <person name="Zwiers L.-H."/>
            <person name="Turgeon B."/>
            <person name="Goodwin S."/>
            <person name="Spatafora J."/>
            <person name="Crous P."/>
            <person name="Grigoriev I."/>
        </authorList>
    </citation>
    <scope>NUCLEOTIDE SEQUENCE [LARGE SCALE GENOMIC DNA]</scope>
    <source>
        <strain evidence="6">CECT 20119</strain>
    </source>
</reference>
<dbReference type="GO" id="GO:0005634">
    <property type="term" value="C:nucleus"/>
    <property type="evidence" value="ECO:0007669"/>
    <property type="project" value="TreeGrafter"/>
</dbReference>
<dbReference type="EMBL" id="ML992502">
    <property type="protein sequence ID" value="KAF2226268.1"/>
    <property type="molecule type" value="Genomic_DNA"/>
</dbReference>
<feature type="compositionally biased region" description="Basic and acidic residues" evidence="2">
    <location>
        <begin position="200"/>
        <end position="209"/>
    </location>
</feature>
<dbReference type="GO" id="GO:0006508">
    <property type="term" value="P:proteolysis"/>
    <property type="evidence" value="ECO:0007669"/>
    <property type="project" value="UniProtKB-KW"/>
</dbReference>
<feature type="transmembrane region" description="Helical" evidence="3">
    <location>
        <begin position="12"/>
        <end position="32"/>
    </location>
</feature>
<dbReference type="Pfam" id="PF00443">
    <property type="entry name" value="UCH"/>
    <property type="match status" value="1"/>
</dbReference>
<accession>A0A6A6GKU6</accession>
<dbReference type="PROSITE" id="PS50235">
    <property type="entry name" value="USP_3"/>
    <property type="match status" value="1"/>
</dbReference>
<keyword evidence="1" id="KW-0645">Protease</keyword>
<keyword evidence="3" id="KW-0812">Transmembrane</keyword>
<dbReference type="InterPro" id="IPR001394">
    <property type="entry name" value="Peptidase_C19_UCH"/>
</dbReference>
<gene>
    <name evidence="5" type="ORF">BDZ85DRAFT_229485</name>
</gene>
<comment type="catalytic activity">
    <reaction evidence="1">
        <text>Thiol-dependent hydrolysis of ester, thioester, amide, peptide and isopeptide bonds formed by the C-terminal Gly of ubiquitin (a 76-residue protein attached to proteins as an intracellular targeting signal).</text>
        <dbReference type="EC" id="3.4.19.12"/>
    </reaction>
</comment>
<keyword evidence="3" id="KW-0472">Membrane</keyword>
<feature type="domain" description="USP" evidence="4">
    <location>
        <begin position="49"/>
        <end position="595"/>
    </location>
</feature>
<organism evidence="5 6">
    <name type="scientific">Elsinoe ampelina</name>
    <dbReference type="NCBI Taxonomy" id="302913"/>
    <lineage>
        <taxon>Eukaryota</taxon>
        <taxon>Fungi</taxon>
        <taxon>Dikarya</taxon>
        <taxon>Ascomycota</taxon>
        <taxon>Pezizomycotina</taxon>
        <taxon>Dothideomycetes</taxon>
        <taxon>Dothideomycetidae</taxon>
        <taxon>Myriangiales</taxon>
        <taxon>Elsinoaceae</taxon>
        <taxon>Elsinoe</taxon>
    </lineage>
</organism>
<dbReference type="PANTHER" id="PTHR24006">
    <property type="entry name" value="UBIQUITIN CARBOXYL-TERMINAL HYDROLASE"/>
    <property type="match status" value="1"/>
</dbReference>
<keyword evidence="1" id="KW-0788">Thiol protease</keyword>
<sequence>MPDKPLQIAAYAAGASLAAVTLVYVFGPTFFLDDDAAQSTRSSRKRGIVGLANPANDCFINSVLQTLAGVPELRVYLIRELHLRRMEGKGVYDGKEGDDEIAPFKRQGEKTPEWKQRGLQQGLITSALKEMLDALNERPIYRKTLSAQAFVGALEQAFRTRINRSQQDAQEFLQLVTERLAEEFYAGMKARKRARRRRRVGEGLDRKGSSDMGQEGQGKEVVPEKGEEDGKEEESHPSFPFEGKIESQIECTHCRFKPRPSASSFVTLTLHVPQGGNSTSLSTCFDGMLKVEHIDDFKCAKCRMTHALETKLTALAKVSSKSTEGDSTTADLKKDIDALKKCIAEDPESPPKDITLPPASEAPKRKIARHSRISSFPRVLAIHLSRSMWDNTTSSAKNLAKVSFPETLPLGGILDQVSYRLLGVVTHKGGHNSGHYESFRRQMLREPYLAPVSMGESGLYSNLGTPRGSALPSPALKARTSKDSASSVTSGDKSRSSLSLSGTLATEETRASSPSSAVSVTGTETGSAAGRKTDLRRKSSMTRVAERFKGEREKKKAKKSSSRWWRISDDKVKECTTKDVLKQEREVYLLFYEMVETGEGT</sequence>
<dbReference type="PROSITE" id="PS00972">
    <property type="entry name" value="USP_1"/>
    <property type="match status" value="1"/>
</dbReference>
<evidence type="ECO:0000313" key="5">
    <source>
        <dbReference type="EMBL" id="KAF2226268.1"/>
    </source>
</evidence>
<keyword evidence="3" id="KW-1133">Transmembrane helix</keyword>
<feature type="region of interest" description="Disordered" evidence="2">
    <location>
        <begin position="195"/>
        <end position="240"/>
    </location>
</feature>
<dbReference type="InterPro" id="IPR028889">
    <property type="entry name" value="USP"/>
</dbReference>
<keyword evidence="1" id="KW-0833">Ubl conjugation pathway</keyword>
<dbReference type="InterPro" id="IPR050164">
    <property type="entry name" value="Peptidase_C19"/>
</dbReference>